<dbReference type="InterPro" id="IPR002641">
    <property type="entry name" value="PNPLA_dom"/>
</dbReference>
<name>A0A516PWG2_9ACTN</name>
<feature type="region of interest" description="Disordered" evidence="5">
    <location>
        <begin position="119"/>
        <end position="148"/>
    </location>
</feature>
<protein>
    <recommendedName>
        <fullName evidence="6">PNPLA domain-containing protein</fullName>
    </recommendedName>
</protein>
<comment type="caution">
    <text evidence="4">Lacks conserved residue(s) required for the propagation of feature annotation.</text>
</comment>
<dbReference type="InterPro" id="IPR016035">
    <property type="entry name" value="Acyl_Trfase/lysoPLipase"/>
</dbReference>
<dbReference type="SUPFAM" id="SSF52151">
    <property type="entry name" value="FabD/lysophospholipase-like"/>
    <property type="match status" value="1"/>
</dbReference>
<dbReference type="Gene3D" id="3.40.1090.10">
    <property type="entry name" value="Cytosolic phospholipase A2 catalytic domain"/>
    <property type="match status" value="2"/>
</dbReference>
<evidence type="ECO:0000256" key="2">
    <source>
        <dbReference type="ARBA" id="ARBA00022963"/>
    </source>
</evidence>
<reference evidence="7 8" key="1">
    <citation type="submission" date="2019-07" db="EMBL/GenBank/DDBJ databases">
        <title>Microlunatus dokdonensis sp. nov. isolated from the rhizospheric soil of the wild plant Elymus tsukushiensis.</title>
        <authorList>
            <person name="Ghim S.-Y."/>
            <person name="Hwang Y.-J."/>
            <person name="Son J.-S."/>
            <person name="Shin J.-H."/>
        </authorList>
    </citation>
    <scope>NUCLEOTIDE SEQUENCE [LARGE SCALE GENOMIC DNA]</scope>
    <source>
        <strain evidence="7 8">KUDC0627</strain>
    </source>
</reference>
<keyword evidence="2 4" id="KW-0442">Lipid degradation</keyword>
<dbReference type="PROSITE" id="PS51635">
    <property type="entry name" value="PNPLA"/>
    <property type="match status" value="1"/>
</dbReference>
<evidence type="ECO:0000256" key="1">
    <source>
        <dbReference type="ARBA" id="ARBA00022801"/>
    </source>
</evidence>
<evidence type="ECO:0000256" key="3">
    <source>
        <dbReference type="ARBA" id="ARBA00023098"/>
    </source>
</evidence>
<accession>A0A516PWG2</accession>
<feature type="active site" description="Proton acceptor" evidence="4">
    <location>
        <position position="275"/>
    </location>
</feature>
<dbReference type="OrthoDB" id="2339873at2"/>
<feature type="domain" description="PNPLA" evidence="6">
    <location>
        <begin position="21"/>
        <end position="288"/>
    </location>
</feature>
<keyword evidence="1 4" id="KW-0378">Hydrolase</keyword>
<feature type="short sequence motif" description="GXSXG" evidence="4">
    <location>
        <begin position="53"/>
        <end position="57"/>
    </location>
</feature>
<gene>
    <name evidence="7" type="ORF">FOE78_05905</name>
</gene>
<dbReference type="GO" id="GO:0016787">
    <property type="term" value="F:hydrolase activity"/>
    <property type="evidence" value="ECO:0007669"/>
    <property type="project" value="UniProtKB-UniRule"/>
</dbReference>
<evidence type="ECO:0000256" key="4">
    <source>
        <dbReference type="PROSITE-ProRule" id="PRU01161"/>
    </source>
</evidence>
<evidence type="ECO:0000259" key="6">
    <source>
        <dbReference type="PROSITE" id="PS51635"/>
    </source>
</evidence>
<dbReference type="RefSeq" id="WP_143985472.1">
    <property type="nucleotide sequence ID" value="NZ_CP041692.1"/>
</dbReference>
<evidence type="ECO:0000313" key="8">
    <source>
        <dbReference type="Proteomes" id="UP000319263"/>
    </source>
</evidence>
<keyword evidence="8" id="KW-1185">Reference proteome</keyword>
<feature type="active site" description="Nucleophile" evidence="4">
    <location>
        <position position="55"/>
    </location>
</feature>
<dbReference type="PANTHER" id="PTHR14226:SF57">
    <property type="entry name" value="BLR7027 PROTEIN"/>
    <property type="match status" value="1"/>
</dbReference>
<dbReference type="PANTHER" id="PTHR14226">
    <property type="entry name" value="NEUROPATHY TARGET ESTERASE/SWISS CHEESE D.MELANOGASTER"/>
    <property type="match status" value="1"/>
</dbReference>
<feature type="short sequence motif" description="DGA/G" evidence="4">
    <location>
        <begin position="275"/>
        <end position="277"/>
    </location>
</feature>
<evidence type="ECO:0000256" key="5">
    <source>
        <dbReference type="SAM" id="MobiDB-lite"/>
    </source>
</evidence>
<dbReference type="Proteomes" id="UP000319263">
    <property type="component" value="Chromosome"/>
</dbReference>
<dbReference type="KEGG" id="mik:FOE78_05905"/>
<sequence length="499" mass="54966">MRLTDIAGKIRSRFRRRVTGLVLSGGGSRADFELGALRYLYDEVGINPQIMVGTSAGSILASILAQTSDAAGQRRLLTELTDVWRAMRSSNEMFTANAWFDILSQRGLEWMSLQKQEPGAIGRTLQRVSRRSPDPRDPDSGTSGGRSLGMVEVLSTLREVSRVRPQLSSLIQSMTKERSLYRIGPIMDRLIDGGIFVSSRIPDSGVQLRIATVSLETGELRYVTEQGSMVDRQNNPFPSGVGQDRPIDLADAIMASCAIPAVFEPVRLGGETYVDGGVRENLPTRIATKRLGVTTCYAIVANPLGVPVETSYQNADLLSVAIRATGDIMTDEELRDEVAGAHRDGAILIQPELNLHDVLTVDPGLTAISIDYGYARAAEAVRKAPAGQSDLVRELFELRRDIWELERTLFVTPADVPALDPDATEAHALRWVIAAQQATQRPVVDPERAPELTELIKLKQRLRDLVARVDADLLPPEAPDWWKDFEPHNFDVPIPAEWS</sequence>
<dbReference type="InterPro" id="IPR050301">
    <property type="entry name" value="NTE"/>
</dbReference>
<dbReference type="Pfam" id="PF01734">
    <property type="entry name" value="Patatin"/>
    <property type="match status" value="1"/>
</dbReference>
<proteinExistence type="predicted"/>
<organism evidence="7 8">
    <name type="scientific">Microlunatus elymi</name>
    <dbReference type="NCBI Taxonomy" id="2596828"/>
    <lineage>
        <taxon>Bacteria</taxon>
        <taxon>Bacillati</taxon>
        <taxon>Actinomycetota</taxon>
        <taxon>Actinomycetes</taxon>
        <taxon>Propionibacteriales</taxon>
        <taxon>Propionibacteriaceae</taxon>
        <taxon>Microlunatus</taxon>
    </lineage>
</organism>
<dbReference type="GO" id="GO:0016042">
    <property type="term" value="P:lipid catabolic process"/>
    <property type="evidence" value="ECO:0007669"/>
    <property type="project" value="UniProtKB-UniRule"/>
</dbReference>
<dbReference type="AlphaFoldDB" id="A0A516PWG2"/>
<evidence type="ECO:0000313" key="7">
    <source>
        <dbReference type="EMBL" id="QDP95500.1"/>
    </source>
</evidence>
<dbReference type="EMBL" id="CP041692">
    <property type="protein sequence ID" value="QDP95500.1"/>
    <property type="molecule type" value="Genomic_DNA"/>
</dbReference>
<keyword evidence="3 4" id="KW-0443">Lipid metabolism</keyword>